<dbReference type="OrthoDB" id="982075at2"/>
<name>A0A2W2APT9_9BACT</name>
<reference evidence="1 2" key="1">
    <citation type="submission" date="2018-06" db="EMBL/GenBank/DDBJ databases">
        <title>Mucibacter soli gen. nov., sp. nov., a new member of the family Chitinophagaceae producing mucin.</title>
        <authorList>
            <person name="Kim M.-K."/>
            <person name="Park S."/>
            <person name="Kim T.-S."/>
            <person name="Joung Y."/>
            <person name="Han J.-H."/>
            <person name="Kim S.B."/>
        </authorList>
    </citation>
    <scope>NUCLEOTIDE SEQUENCE [LARGE SCALE GENOMIC DNA]</scope>
    <source>
        <strain evidence="1 2">R1-15</strain>
    </source>
</reference>
<comment type="caution">
    <text evidence="1">The sequence shown here is derived from an EMBL/GenBank/DDBJ whole genome shotgun (WGS) entry which is preliminary data.</text>
</comment>
<accession>A0A2W2APT9</accession>
<dbReference type="AlphaFoldDB" id="A0A2W2APT9"/>
<evidence type="ECO:0000313" key="1">
    <source>
        <dbReference type="EMBL" id="PZF74420.1"/>
    </source>
</evidence>
<evidence type="ECO:0000313" key="2">
    <source>
        <dbReference type="Proteomes" id="UP000248745"/>
    </source>
</evidence>
<dbReference type="EMBL" id="QKTW01000003">
    <property type="protein sequence ID" value="PZF74420.1"/>
    <property type="molecule type" value="Genomic_DNA"/>
</dbReference>
<proteinExistence type="predicted"/>
<gene>
    <name evidence="1" type="ORF">DN068_02245</name>
</gene>
<sequence length="91" mass="10454">MFFTMATLISKEEIPTYKLVPAFIDKTQTWLRELGYAVRLGNSFKGKTAITFETTNGPRTVETTVWYVDERFMQLKGGTVIPLQSVIDMHF</sequence>
<organism evidence="1 2">
    <name type="scientific">Taibaiella soli</name>
    <dbReference type="NCBI Taxonomy" id="1649169"/>
    <lineage>
        <taxon>Bacteria</taxon>
        <taxon>Pseudomonadati</taxon>
        <taxon>Bacteroidota</taxon>
        <taxon>Chitinophagia</taxon>
        <taxon>Chitinophagales</taxon>
        <taxon>Chitinophagaceae</taxon>
        <taxon>Taibaiella</taxon>
    </lineage>
</organism>
<protein>
    <submittedName>
        <fullName evidence="1">Uncharacterized protein</fullName>
    </submittedName>
</protein>
<keyword evidence="2" id="KW-1185">Reference proteome</keyword>
<dbReference type="Proteomes" id="UP000248745">
    <property type="component" value="Unassembled WGS sequence"/>
</dbReference>